<dbReference type="GO" id="GO:0004222">
    <property type="term" value="F:metalloendopeptidase activity"/>
    <property type="evidence" value="ECO:0007669"/>
    <property type="project" value="InterPro"/>
</dbReference>
<dbReference type="OrthoDB" id="6436833at2759"/>
<protein>
    <recommendedName>
        <fullName evidence="2">Peptidase M13 N-terminal domain-containing protein</fullName>
    </recommendedName>
</protein>
<comment type="similarity">
    <text evidence="1">Belongs to the peptidase M13 family.</text>
</comment>
<keyword evidence="4" id="KW-1185">Reference proteome</keyword>
<dbReference type="GO" id="GO:0016485">
    <property type="term" value="P:protein processing"/>
    <property type="evidence" value="ECO:0007669"/>
    <property type="project" value="TreeGrafter"/>
</dbReference>
<dbReference type="AlphaFoldDB" id="A0A087TBD3"/>
<dbReference type="EMBL" id="KK114437">
    <property type="protein sequence ID" value="KFM62422.1"/>
    <property type="molecule type" value="Genomic_DNA"/>
</dbReference>
<dbReference type="PROSITE" id="PS51885">
    <property type="entry name" value="NEPRILYSIN"/>
    <property type="match status" value="1"/>
</dbReference>
<dbReference type="SUPFAM" id="SSF55486">
    <property type="entry name" value="Metalloproteases ('zincins'), catalytic domain"/>
    <property type="match status" value="1"/>
</dbReference>
<sequence>MNVFWKATGISRPYRVKLYCKEKIRDYMTRLIQNRNRSCYNYLGWRFISQFSRHIEPSFRFRMEPNHIPRWKECISLLEQFASPLLAEALTKAEIKREIQDTVEKVSSSIFSSIDRLLSKSKWMSSKKRNQLLQKVKMMDLRFPFRKEENLSRTLLFKTSEIEPENYSGIVINLYRQMVIEMLKKLTPTREIVETIEPGKFQLTSERSVSG</sequence>
<dbReference type="Gene3D" id="3.40.390.10">
    <property type="entry name" value="Collagenase (Catalytic Domain)"/>
    <property type="match status" value="1"/>
</dbReference>
<dbReference type="Proteomes" id="UP000054359">
    <property type="component" value="Unassembled WGS sequence"/>
</dbReference>
<reference evidence="3 4" key="1">
    <citation type="submission" date="2013-11" db="EMBL/GenBank/DDBJ databases">
        <title>Genome sequencing of Stegodyphus mimosarum.</title>
        <authorList>
            <person name="Bechsgaard J."/>
        </authorList>
    </citation>
    <scope>NUCLEOTIDE SEQUENCE [LARGE SCALE GENOMIC DNA]</scope>
</reference>
<dbReference type="Pfam" id="PF05649">
    <property type="entry name" value="Peptidase_M13_N"/>
    <property type="match status" value="1"/>
</dbReference>
<gene>
    <name evidence="3" type="ORF">X975_06127</name>
</gene>
<proteinExistence type="inferred from homology"/>
<dbReference type="InterPro" id="IPR000718">
    <property type="entry name" value="Peptidase_M13"/>
</dbReference>
<dbReference type="GO" id="GO:0005886">
    <property type="term" value="C:plasma membrane"/>
    <property type="evidence" value="ECO:0007669"/>
    <property type="project" value="TreeGrafter"/>
</dbReference>
<dbReference type="PANTHER" id="PTHR11733:SF167">
    <property type="entry name" value="FI17812P1-RELATED"/>
    <property type="match status" value="1"/>
</dbReference>
<dbReference type="Gene3D" id="1.10.1380.10">
    <property type="entry name" value="Neutral endopeptidase , domain2"/>
    <property type="match status" value="1"/>
</dbReference>
<feature type="domain" description="Peptidase M13 N-terminal" evidence="2">
    <location>
        <begin position="13"/>
        <end position="141"/>
    </location>
</feature>
<dbReference type="PANTHER" id="PTHR11733">
    <property type="entry name" value="ZINC METALLOPROTEASE FAMILY M13 NEPRILYSIN-RELATED"/>
    <property type="match status" value="1"/>
</dbReference>
<name>A0A087TBD3_STEMI</name>
<evidence type="ECO:0000313" key="4">
    <source>
        <dbReference type="Proteomes" id="UP000054359"/>
    </source>
</evidence>
<evidence type="ECO:0000256" key="1">
    <source>
        <dbReference type="ARBA" id="ARBA00007357"/>
    </source>
</evidence>
<dbReference type="InterPro" id="IPR042089">
    <property type="entry name" value="Peptidase_M13_dom_2"/>
</dbReference>
<evidence type="ECO:0000259" key="2">
    <source>
        <dbReference type="Pfam" id="PF05649"/>
    </source>
</evidence>
<dbReference type="InterPro" id="IPR008753">
    <property type="entry name" value="Peptidase_M13_N"/>
</dbReference>
<evidence type="ECO:0000313" key="3">
    <source>
        <dbReference type="EMBL" id="KFM62422.1"/>
    </source>
</evidence>
<dbReference type="InterPro" id="IPR024079">
    <property type="entry name" value="MetalloPept_cat_dom_sf"/>
</dbReference>
<organism evidence="3 4">
    <name type="scientific">Stegodyphus mimosarum</name>
    <name type="common">African social velvet spider</name>
    <dbReference type="NCBI Taxonomy" id="407821"/>
    <lineage>
        <taxon>Eukaryota</taxon>
        <taxon>Metazoa</taxon>
        <taxon>Ecdysozoa</taxon>
        <taxon>Arthropoda</taxon>
        <taxon>Chelicerata</taxon>
        <taxon>Arachnida</taxon>
        <taxon>Araneae</taxon>
        <taxon>Araneomorphae</taxon>
        <taxon>Entelegynae</taxon>
        <taxon>Eresoidea</taxon>
        <taxon>Eresidae</taxon>
        <taxon>Stegodyphus</taxon>
    </lineage>
</organism>
<feature type="non-terminal residue" evidence="3">
    <location>
        <position position="211"/>
    </location>
</feature>
<accession>A0A087TBD3</accession>